<gene>
    <name evidence="1" type="ordered locus">Mmc1_0517</name>
</gene>
<dbReference type="KEGG" id="mgm:Mmc1_0517"/>
<organism evidence="1 2">
    <name type="scientific">Magnetococcus marinus (strain ATCC BAA-1437 / JCM 17883 / MC-1)</name>
    <dbReference type="NCBI Taxonomy" id="156889"/>
    <lineage>
        <taxon>Bacteria</taxon>
        <taxon>Pseudomonadati</taxon>
        <taxon>Pseudomonadota</taxon>
        <taxon>Magnetococcia</taxon>
        <taxon>Magnetococcales</taxon>
        <taxon>Magnetococcaceae</taxon>
        <taxon>Magnetococcus</taxon>
    </lineage>
</organism>
<evidence type="ECO:0000313" key="2">
    <source>
        <dbReference type="Proteomes" id="UP000002586"/>
    </source>
</evidence>
<dbReference type="STRING" id="156889.Mmc1_0517"/>
<dbReference type="HOGENOM" id="CLU_065155_2_0_5"/>
<dbReference type="eggNOG" id="COG1102">
    <property type="taxonomic scope" value="Bacteria"/>
</dbReference>
<dbReference type="Proteomes" id="UP000002586">
    <property type="component" value="Chromosome"/>
</dbReference>
<name>A0L4Z9_MAGMM</name>
<reference evidence="1 2" key="2">
    <citation type="journal article" date="2012" name="Int. J. Syst. Evol. Microbiol.">
        <title>Magnetococcus marinus gen. nov., sp. nov., a marine, magnetotactic bacterium that represents a novel lineage (Magnetococcaceae fam. nov.; Magnetococcales ord. nov.) at the base of the Alphaproteobacteria.</title>
        <authorList>
            <person name="Bazylinski D.A."/>
            <person name="Williams T.J."/>
            <person name="Lefevre C.T."/>
            <person name="Berg R.J."/>
            <person name="Zhang C.L."/>
            <person name="Bowser S.S."/>
            <person name="Dean A.J."/>
            <person name="Beveridge T.J."/>
        </authorList>
    </citation>
    <scope>NUCLEOTIDE SEQUENCE [LARGE SCALE GENOMIC DNA]</scope>
    <source>
        <strain evidence="2">ATCC BAA-1437 / JCM 17883 / MC-1</strain>
    </source>
</reference>
<dbReference type="AlphaFoldDB" id="A0L4Z9"/>
<dbReference type="Pfam" id="PF13189">
    <property type="entry name" value="Cytidylate_kin2"/>
    <property type="match status" value="1"/>
</dbReference>
<dbReference type="SUPFAM" id="SSF52540">
    <property type="entry name" value="P-loop containing nucleoside triphosphate hydrolases"/>
    <property type="match status" value="1"/>
</dbReference>
<keyword evidence="2" id="KW-1185">Reference proteome</keyword>
<protein>
    <recommendedName>
        <fullName evidence="3">Cytidylate kinase</fullName>
    </recommendedName>
</protein>
<evidence type="ECO:0000313" key="1">
    <source>
        <dbReference type="EMBL" id="ABK43042.1"/>
    </source>
</evidence>
<sequence>MSKPSLDLVKSIVGAGLFSEEQVKESGEATTAPLIAVSRTLGANGTIIAQKLAEKLHVPYYDQGLIDRVLEEADQDKLLMQRIDERATNFMDDFIYSIFSDKQSPKDAYFQALVKVLINISRNGGVVVGRGSHMLLPEKRTFRLRLECGRSHAIKRIASREGISESEAAKKIETVNAQRAKFIAKMPRRFPSLESEYDLVLHTDHFHDDDATVEAIICMMKAGNYATSMPR</sequence>
<reference evidence="2" key="1">
    <citation type="journal article" date="2009" name="Appl. Environ. Microbiol.">
        <title>Complete genome sequence of the chemolithoautotrophic marine magnetotactic coccus strain MC-1.</title>
        <authorList>
            <person name="Schubbe S."/>
            <person name="Williams T.J."/>
            <person name="Xie G."/>
            <person name="Kiss H.E."/>
            <person name="Brettin T.S."/>
            <person name="Martinez D."/>
            <person name="Ross C.A."/>
            <person name="Schuler D."/>
            <person name="Cox B.L."/>
            <person name="Nealson K.H."/>
            <person name="Bazylinski D.A."/>
        </authorList>
    </citation>
    <scope>NUCLEOTIDE SEQUENCE [LARGE SCALE GENOMIC DNA]</scope>
    <source>
        <strain evidence="2">ATCC BAA-1437 / JCM 17883 / MC-1</strain>
    </source>
</reference>
<evidence type="ECO:0008006" key="3">
    <source>
        <dbReference type="Google" id="ProtNLM"/>
    </source>
</evidence>
<accession>A0L4Z9</accession>
<dbReference type="RefSeq" id="WP_011712209.1">
    <property type="nucleotide sequence ID" value="NC_008576.1"/>
</dbReference>
<dbReference type="EMBL" id="CP000471">
    <property type="protein sequence ID" value="ABK43042.1"/>
    <property type="molecule type" value="Genomic_DNA"/>
</dbReference>
<dbReference type="OrthoDB" id="9781180at2"/>
<dbReference type="Gene3D" id="3.40.50.300">
    <property type="entry name" value="P-loop containing nucleotide triphosphate hydrolases"/>
    <property type="match status" value="1"/>
</dbReference>
<dbReference type="InterPro" id="IPR027417">
    <property type="entry name" value="P-loop_NTPase"/>
</dbReference>
<proteinExistence type="predicted"/>